<dbReference type="Proteomes" id="UP000708208">
    <property type="component" value="Unassembled WGS sequence"/>
</dbReference>
<keyword evidence="3" id="KW-1185">Reference proteome</keyword>
<feature type="transmembrane region" description="Helical" evidence="1">
    <location>
        <begin position="33"/>
        <end position="52"/>
    </location>
</feature>
<gene>
    <name evidence="2" type="ORF">AFUS01_LOCUS30822</name>
</gene>
<accession>A0A8J2KQ49</accession>
<organism evidence="2 3">
    <name type="scientific">Allacma fusca</name>
    <dbReference type="NCBI Taxonomy" id="39272"/>
    <lineage>
        <taxon>Eukaryota</taxon>
        <taxon>Metazoa</taxon>
        <taxon>Ecdysozoa</taxon>
        <taxon>Arthropoda</taxon>
        <taxon>Hexapoda</taxon>
        <taxon>Collembola</taxon>
        <taxon>Symphypleona</taxon>
        <taxon>Sminthuridae</taxon>
        <taxon>Allacma</taxon>
    </lineage>
</organism>
<evidence type="ECO:0000313" key="3">
    <source>
        <dbReference type="Proteomes" id="UP000708208"/>
    </source>
</evidence>
<keyword evidence="1" id="KW-0812">Transmembrane</keyword>
<proteinExistence type="predicted"/>
<keyword evidence="1" id="KW-1133">Transmembrane helix</keyword>
<keyword evidence="1" id="KW-0472">Membrane</keyword>
<dbReference type="AlphaFoldDB" id="A0A8J2KQ49"/>
<comment type="caution">
    <text evidence="2">The sequence shown here is derived from an EMBL/GenBank/DDBJ whole genome shotgun (WGS) entry which is preliminary data.</text>
</comment>
<protein>
    <submittedName>
        <fullName evidence="2">Uncharacterized protein</fullName>
    </submittedName>
</protein>
<evidence type="ECO:0000313" key="2">
    <source>
        <dbReference type="EMBL" id="CAG7820432.1"/>
    </source>
</evidence>
<dbReference type="EMBL" id="CAJVCH010478281">
    <property type="protein sequence ID" value="CAG7820432.1"/>
    <property type="molecule type" value="Genomic_DNA"/>
</dbReference>
<sequence length="74" mass="8458">MNSLVFEISSAALVGTGCVVCNAISKWIGTSMFRVPVILLPALMFLFLIFVYTRWWTKKTSLVFYAAFYPNLIW</sequence>
<evidence type="ECO:0000256" key="1">
    <source>
        <dbReference type="SAM" id="Phobius"/>
    </source>
</evidence>
<name>A0A8J2KQ49_9HEXA</name>
<feature type="non-terminal residue" evidence="2">
    <location>
        <position position="1"/>
    </location>
</feature>
<reference evidence="2" key="1">
    <citation type="submission" date="2021-06" db="EMBL/GenBank/DDBJ databases">
        <authorList>
            <person name="Hodson N. C."/>
            <person name="Mongue J. A."/>
            <person name="Jaron S. K."/>
        </authorList>
    </citation>
    <scope>NUCLEOTIDE SEQUENCE</scope>
</reference>